<reference evidence="10 11" key="1">
    <citation type="submission" date="2021-04" db="EMBL/GenBank/DDBJ databases">
        <authorList>
            <person name="De Guttry C."/>
            <person name="Zahm M."/>
            <person name="Klopp C."/>
            <person name="Cabau C."/>
            <person name="Louis A."/>
            <person name="Berthelot C."/>
            <person name="Parey E."/>
            <person name="Roest Crollius H."/>
            <person name="Montfort J."/>
            <person name="Robinson-Rechavi M."/>
            <person name="Bucao C."/>
            <person name="Bouchez O."/>
            <person name="Gislard M."/>
            <person name="Lluch J."/>
            <person name="Milhes M."/>
            <person name="Lampietro C."/>
            <person name="Lopez Roques C."/>
            <person name="Donnadieu C."/>
            <person name="Braasch I."/>
            <person name="Desvignes T."/>
            <person name="Postlethwait J."/>
            <person name="Bobe J."/>
            <person name="Wedekind C."/>
            <person name="Guiguen Y."/>
        </authorList>
    </citation>
    <scope>NUCLEOTIDE SEQUENCE [LARGE SCALE GENOMIC DNA]</scope>
    <source>
        <strain evidence="10">Cs_M1</strain>
        <tissue evidence="10">Blood</tissue>
    </source>
</reference>
<feature type="transmembrane region" description="Helical" evidence="8">
    <location>
        <begin position="615"/>
        <end position="635"/>
    </location>
</feature>
<feature type="transmembrane region" description="Helical" evidence="8">
    <location>
        <begin position="539"/>
        <end position="557"/>
    </location>
</feature>
<gene>
    <name evidence="10" type="ORF">J4Q44_G00220750</name>
</gene>
<feature type="compositionally biased region" description="Basic and acidic residues" evidence="7">
    <location>
        <begin position="1110"/>
        <end position="1123"/>
    </location>
</feature>
<evidence type="ECO:0000256" key="1">
    <source>
        <dbReference type="ARBA" id="ARBA00004141"/>
    </source>
</evidence>
<feature type="region of interest" description="Disordered" evidence="7">
    <location>
        <begin position="839"/>
        <end position="858"/>
    </location>
</feature>
<dbReference type="InterPro" id="IPR000731">
    <property type="entry name" value="SSD"/>
</dbReference>
<feature type="region of interest" description="Disordered" evidence="7">
    <location>
        <begin position="1044"/>
        <end position="1167"/>
    </location>
</feature>
<feature type="transmembrane region" description="Helical" evidence="8">
    <location>
        <begin position="515"/>
        <end position="533"/>
    </location>
</feature>
<comment type="similarity">
    <text evidence="6">Belongs to the dispatched family.</text>
</comment>
<feature type="compositionally biased region" description="Basic and acidic residues" evidence="7">
    <location>
        <begin position="1156"/>
        <end position="1167"/>
    </location>
</feature>
<evidence type="ECO:0000256" key="8">
    <source>
        <dbReference type="SAM" id="Phobius"/>
    </source>
</evidence>
<dbReference type="PROSITE" id="PS50156">
    <property type="entry name" value="SSD"/>
    <property type="match status" value="1"/>
</dbReference>
<comment type="caution">
    <text evidence="10">The sequence shown here is derived from an EMBL/GenBank/DDBJ whole genome shotgun (WGS) entry which is preliminary data.</text>
</comment>
<name>A0AAN8LEH4_9TELE</name>
<dbReference type="SUPFAM" id="SSF82866">
    <property type="entry name" value="Multidrug efflux transporter AcrB transmembrane domain"/>
    <property type="match status" value="1"/>
</dbReference>
<dbReference type="PANTHER" id="PTHR45951:SF2">
    <property type="entry name" value="PROTEIN DISPATCHED HOMOLOG 2"/>
    <property type="match status" value="1"/>
</dbReference>
<keyword evidence="2 8" id="KW-0812">Transmembrane</keyword>
<keyword evidence="11" id="KW-1185">Reference proteome</keyword>
<evidence type="ECO:0000256" key="4">
    <source>
        <dbReference type="ARBA" id="ARBA00023136"/>
    </source>
</evidence>
<feature type="region of interest" description="Disordered" evidence="7">
    <location>
        <begin position="260"/>
        <end position="289"/>
    </location>
</feature>
<dbReference type="Gene3D" id="1.20.1640.10">
    <property type="entry name" value="Multidrug efflux transporter AcrB transmembrane domain"/>
    <property type="match status" value="1"/>
</dbReference>
<keyword evidence="5" id="KW-0325">Glycoprotein</keyword>
<dbReference type="AlphaFoldDB" id="A0AAN8LEH4"/>
<evidence type="ECO:0000256" key="7">
    <source>
        <dbReference type="SAM" id="MobiDB-lite"/>
    </source>
</evidence>
<feature type="compositionally biased region" description="Polar residues" evidence="7">
    <location>
        <begin position="1078"/>
        <end position="1095"/>
    </location>
</feature>
<dbReference type="Proteomes" id="UP001356427">
    <property type="component" value="Unassembled WGS sequence"/>
</dbReference>
<evidence type="ECO:0000256" key="2">
    <source>
        <dbReference type="ARBA" id="ARBA00022692"/>
    </source>
</evidence>
<feature type="transmembrane region" description="Helical" evidence="8">
    <location>
        <begin position="740"/>
        <end position="758"/>
    </location>
</feature>
<feature type="compositionally biased region" description="Gly residues" evidence="7">
    <location>
        <begin position="264"/>
        <end position="273"/>
    </location>
</feature>
<feature type="region of interest" description="Disordered" evidence="7">
    <location>
        <begin position="970"/>
        <end position="992"/>
    </location>
</feature>
<dbReference type="GO" id="GO:0016020">
    <property type="term" value="C:membrane"/>
    <property type="evidence" value="ECO:0007669"/>
    <property type="project" value="UniProtKB-SubCell"/>
</dbReference>
<evidence type="ECO:0000256" key="6">
    <source>
        <dbReference type="ARBA" id="ARBA00038046"/>
    </source>
</evidence>
<accession>A0AAN8LEH4</accession>
<feature type="domain" description="SSD" evidence="9">
    <location>
        <begin position="537"/>
        <end position="669"/>
    </location>
</feature>
<feature type="transmembrane region" description="Helical" evidence="8">
    <location>
        <begin position="644"/>
        <end position="663"/>
    </location>
</feature>
<dbReference type="GO" id="GO:0007224">
    <property type="term" value="P:smoothened signaling pathway"/>
    <property type="evidence" value="ECO:0007669"/>
    <property type="project" value="TreeGrafter"/>
</dbReference>
<dbReference type="PANTHER" id="PTHR45951">
    <property type="entry name" value="PROTEIN DISPATCHED-RELATED"/>
    <property type="match status" value="1"/>
</dbReference>
<organism evidence="10 11">
    <name type="scientific">Coregonus suidteri</name>
    <dbReference type="NCBI Taxonomy" id="861788"/>
    <lineage>
        <taxon>Eukaryota</taxon>
        <taxon>Metazoa</taxon>
        <taxon>Chordata</taxon>
        <taxon>Craniata</taxon>
        <taxon>Vertebrata</taxon>
        <taxon>Euteleostomi</taxon>
        <taxon>Actinopterygii</taxon>
        <taxon>Neopterygii</taxon>
        <taxon>Teleostei</taxon>
        <taxon>Protacanthopterygii</taxon>
        <taxon>Salmoniformes</taxon>
        <taxon>Salmonidae</taxon>
        <taxon>Coregoninae</taxon>
        <taxon>Coregonus</taxon>
    </lineage>
</organism>
<dbReference type="InterPro" id="IPR052081">
    <property type="entry name" value="Dispatched_Hh_regulator"/>
</dbReference>
<evidence type="ECO:0000313" key="11">
    <source>
        <dbReference type="Proteomes" id="UP001356427"/>
    </source>
</evidence>
<feature type="region of interest" description="Disordered" evidence="7">
    <location>
        <begin position="881"/>
        <end position="906"/>
    </location>
</feature>
<evidence type="ECO:0000313" key="10">
    <source>
        <dbReference type="EMBL" id="KAK6306927.1"/>
    </source>
</evidence>
<evidence type="ECO:0000259" key="9">
    <source>
        <dbReference type="PROSITE" id="PS50156"/>
    </source>
</evidence>
<keyword evidence="4 8" id="KW-0472">Membrane</keyword>
<feature type="transmembrane region" description="Helical" evidence="8">
    <location>
        <begin position="569"/>
        <end position="595"/>
    </location>
</feature>
<evidence type="ECO:0000256" key="3">
    <source>
        <dbReference type="ARBA" id="ARBA00022989"/>
    </source>
</evidence>
<keyword evidence="3 8" id="KW-1133">Transmembrane helix</keyword>
<protein>
    <recommendedName>
        <fullName evidence="9">SSD domain-containing protein</fullName>
    </recommendedName>
</protein>
<proteinExistence type="inferred from homology"/>
<feature type="compositionally biased region" description="Polar residues" evidence="7">
    <location>
        <begin position="1044"/>
        <end position="1054"/>
    </location>
</feature>
<evidence type="ECO:0000256" key="5">
    <source>
        <dbReference type="ARBA" id="ARBA00023180"/>
    </source>
</evidence>
<dbReference type="GO" id="GO:0022857">
    <property type="term" value="F:transmembrane transporter activity"/>
    <property type="evidence" value="ECO:0007669"/>
    <property type="project" value="TreeGrafter"/>
</dbReference>
<sequence length="1167" mass="129007">MDTCSINDEGADAIVMDSPITERPTRETFQSEIPELSLCPPDSVCPEAQATLIQDQSDSCSLPRPSSSTSSQLYHQVSQGCTYHSPQHRRCHCCGHHKPIKGKACLESHPITVGPPHADCSTGAVKTGRSCSPSHVPSCHNSVRCHWLHGSHDGGGPHKSKQHHVITVRDDGLYWIPRNYSQVVVEYPLAVLVGCVAVLLGCSLAGLLIGPLPDFSDPLMGFEPRGTYIGVRQSALAKLQENTGPGNTLSLIPQQLKDKTAGSYGDGSGGDAGGSQEQSSRQRSRRMLDRDSAQDTFLCDAPGERYAQLVFRSGNSASLWSLKAIYSMCEMEQARIRSQPHFQDLCKQHIRLEVDGAMIRGGCCPSWSLGNYLALLSNASSCLSLTSVQVSESLSLLRHCAPYYHDGSLVAYCAERGSQGNCASVPTRCKHSRAVFQILHYLVDKDFLGPQTIEYQVPSLKYSLLFLPVEKGDHLMEIYMNSLEGRELTYKNTTITGMDLGIKQKLFKYYLARDAIYPVLAVVSLFLTTALYLRSLFLAALSLVAIVGSLLTSYFFYKVVFQLTFFPFLNLASAFILFGSCSNQAFTFIDFWNLQLSQNPPVSLEIRVNRVLQEVGYLILASGLTSSATFFSGFLSSITAVRCFAVYLGTASLICTLSALAWLPSSLILRERYTVTVSVTAKAWKPCCTKSPGGFWDKSSRKRCLFTFGQKLRGLKRGLSDTSNLLFLKILPCGVVKFRYIWVCWFAVLAAGGTYISVVDPGMRLPTLDNRATQLFRSSHPFERYDAEYRYQFMFERLVNGEDKLITLTLVWGVIPTDNGNHFDPKSNGSLVMDPEFNMSSPESQGTEGMPSCSAAEPRSSTCAANGAFGRSRVRRNFNKDEGNYLYPNHQRQRQRQAGGGREPEQYELQPLACQLSDSFENSTCTSKLSNRPSVLSDDIQFDGLSPRRCVERSNIEADSEEICGRHHKGCQPPPALQTSSPFKENTLRPVVDPPRDLAKERLLCKTCRGQSAGIKHWNVSLSSSSSMEETIISQTTERIYQPSLSKDQVTNSTFKRHPHKRLLSSQSSFDGLEDSNETCLSDTEPGPSNQQTSIEAEGELEPQPGHLNGKRDTLRLSLRETTYETASPGCGRGRTSQSDGPVMLPNSKPDLPDVWIKRDGQREDTS</sequence>
<dbReference type="EMBL" id="JAGTTL010000020">
    <property type="protein sequence ID" value="KAK6306927.1"/>
    <property type="molecule type" value="Genomic_DNA"/>
</dbReference>
<feature type="transmembrane region" description="Helical" evidence="8">
    <location>
        <begin position="187"/>
        <end position="210"/>
    </location>
</feature>
<comment type="subcellular location">
    <subcellularLocation>
        <location evidence="1">Membrane</location>
        <topology evidence="1">Multi-pass membrane protein</topology>
    </subcellularLocation>
</comment>